<evidence type="ECO:0000256" key="4">
    <source>
        <dbReference type="ARBA" id="ARBA00022968"/>
    </source>
</evidence>
<dbReference type="InterPro" id="IPR037359">
    <property type="entry name" value="NST/OST"/>
</dbReference>
<feature type="disulfide bond" evidence="16">
    <location>
        <begin position="357"/>
        <end position="366"/>
    </location>
</feature>
<evidence type="ECO:0000256" key="6">
    <source>
        <dbReference type="ARBA" id="ARBA00023034"/>
    </source>
</evidence>
<dbReference type="AlphaFoldDB" id="A0AAD9MRL9"/>
<keyword evidence="7" id="KW-0472">Membrane</keyword>
<comment type="catalytic activity">
    <reaction evidence="10">
        <text>alpha-D-glucosaminyl-[heparan sulfate](n) + 3'-phosphoadenylyl sulfate = 3-sulfo-alpha-D-glucosaminyl-[heparan sulfate](n) + adenosine 3',5'-bisphosphate + H(+)</text>
        <dbReference type="Rhea" id="RHEA:15461"/>
        <dbReference type="Rhea" id="RHEA-COMP:9830"/>
        <dbReference type="Rhea" id="RHEA-COMP:9831"/>
        <dbReference type="ChEBI" id="CHEBI:15378"/>
        <dbReference type="ChEBI" id="CHEBI:58339"/>
        <dbReference type="ChEBI" id="CHEBI:58343"/>
        <dbReference type="ChEBI" id="CHEBI:58388"/>
        <dbReference type="ChEBI" id="CHEBI:70975"/>
        <dbReference type="EC" id="2.8.2.23"/>
    </reaction>
</comment>
<evidence type="ECO:0000256" key="11">
    <source>
        <dbReference type="ARBA" id="ARBA00066719"/>
    </source>
</evidence>
<evidence type="ECO:0000256" key="7">
    <source>
        <dbReference type="ARBA" id="ARBA00023136"/>
    </source>
</evidence>
<comment type="caution">
    <text evidence="18">The sequence shown here is derived from an EMBL/GenBank/DDBJ whole genome shotgun (WGS) entry which is preliminary data.</text>
</comment>
<feature type="domain" description="Sulfotransferase" evidence="17">
    <location>
        <begin position="154"/>
        <end position="382"/>
    </location>
</feature>
<dbReference type="GO" id="GO:0000139">
    <property type="term" value="C:Golgi membrane"/>
    <property type="evidence" value="ECO:0007669"/>
    <property type="project" value="UniProtKB-SubCell"/>
</dbReference>
<evidence type="ECO:0000256" key="16">
    <source>
        <dbReference type="PIRSR" id="PIRSR637359-3"/>
    </source>
</evidence>
<gene>
    <name evidence="18" type="ORF">LSH36_868g00033</name>
</gene>
<evidence type="ECO:0000256" key="14">
    <source>
        <dbReference type="PIRSR" id="PIRSR637359-1"/>
    </source>
</evidence>
<keyword evidence="8 16" id="KW-1015">Disulfide bond</keyword>
<keyword evidence="4" id="KW-0735">Signal-anchor</keyword>
<dbReference type="Pfam" id="PF00685">
    <property type="entry name" value="Sulfotransfer_1"/>
    <property type="match status" value="1"/>
</dbReference>
<keyword evidence="5" id="KW-1133">Transmembrane helix</keyword>
<feature type="binding site" evidence="15">
    <location>
        <position position="254"/>
    </location>
    <ligand>
        <name>3'-phosphoadenylyl sulfate</name>
        <dbReference type="ChEBI" id="CHEBI:58339"/>
    </ligand>
</feature>
<evidence type="ECO:0000256" key="15">
    <source>
        <dbReference type="PIRSR" id="PIRSR637359-2"/>
    </source>
</evidence>
<keyword evidence="3" id="KW-0812">Transmembrane</keyword>
<feature type="active site" description="For sulfotransferase activity" evidence="14">
    <location>
        <position position="163"/>
    </location>
</feature>
<evidence type="ECO:0000256" key="8">
    <source>
        <dbReference type="ARBA" id="ARBA00023157"/>
    </source>
</evidence>
<evidence type="ECO:0000256" key="1">
    <source>
        <dbReference type="ARBA" id="ARBA00004323"/>
    </source>
</evidence>
<evidence type="ECO:0000256" key="3">
    <source>
        <dbReference type="ARBA" id="ARBA00022692"/>
    </source>
</evidence>
<feature type="binding site" evidence="15">
    <location>
        <begin position="163"/>
        <end position="167"/>
    </location>
    <ligand>
        <name>3'-phosphoadenylyl sulfate</name>
        <dbReference type="ChEBI" id="CHEBI:58339"/>
    </ligand>
</feature>
<evidence type="ECO:0000259" key="17">
    <source>
        <dbReference type="Pfam" id="PF00685"/>
    </source>
</evidence>
<keyword evidence="9" id="KW-0325">Glycoprotein</keyword>
<name>A0AAD9MRL9_9ANNE</name>
<evidence type="ECO:0000256" key="2">
    <source>
        <dbReference type="ARBA" id="ARBA00022679"/>
    </source>
</evidence>
<dbReference type="EMBL" id="JAODUP010000868">
    <property type="protein sequence ID" value="KAK2143197.1"/>
    <property type="molecule type" value="Genomic_DNA"/>
</dbReference>
<evidence type="ECO:0000256" key="9">
    <source>
        <dbReference type="ARBA" id="ARBA00023180"/>
    </source>
</evidence>
<feature type="binding site" evidence="15">
    <location>
        <begin position="371"/>
        <end position="375"/>
    </location>
    <ligand>
        <name>3'-phosphoadenylyl sulfate</name>
        <dbReference type="ChEBI" id="CHEBI:58339"/>
    </ligand>
</feature>
<keyword evidence="19" id="KW-1185">Reference proteome</keyword>
<keyword evidence="6" id="KW-0333">Golgi apparatus</keyword>
<organism evidence="18 19">
    <name type="scientific">Paralvinella palmiformis</name>
    <dbReference type="NCBI Taxonomy" id="53620"/>
    <lineage>
        <taxon>Eukaryota</taxon>
        <taxon>Metazoa</taxon>
        <taxon>Spiralia</taxon>
        <taxon>Lophotrochozoa</taxon>
        <taxon>Annelida</taxon>
        <taxon>Polychaeta</taxon>
        <taxon>Sedentaria</taxon>
        <taxon>Canalipalpata</taxon>
        <taxon>Terebellida</taxon>
        <taxon>Terebelliformia</taxon>
        <taxon>Alvinellidae</taxon>
        <taxon>Paralvinella</taxon>
    </lineage>
</organism>
<evidence type="ECO:0000256" key="5">
    <source>
        <dbReference type="ARBA" id="ARBA00022989"/>
    </source>
</evidence>
<proteinExistence type="predicted"/>
<dbReference type="Proteomes" id="UP001208570">
    <property type="component" value="Unassembled WGS sequence"/>
</dbReference>
<evidence type="ECO:0000313" key="18">
    <source>
        <dbReference type="EMBL" id="KAK2143197.1"/>
    </source>
</evidence>
<evidence type="ECO:0000313" key="19">
    <source>
        <dbReference type="Proteomes" id="UP001208570"/>
    </source>
</evidence>
<dbReference type="InterPro" id="IPR000863">
    <property type="entry name" value="Sulfotransferase_dom"/>
</dbReference>
<sequence>MLELLFSRLIGDDDDRGRMRTKYQIIHESHTDVLATCHHAATTTPQSQSQCCPLLTRGRLMTALGISLITTILLLLQCVPVMFRPDLCCREMSPLNRASVVKSSKAPQPDADDADADADAADVDDDFLFVDGEYNERLEGGDRVRYKYTKRRLPQCIIIGVRKGGTRALLEFLDLHPDVQAQKQEMHFFDNDDNYARGIEWYRRKMPWSYGGQVTIEKTPAYFVEDIVPQRIHHMNASIKLLLILRDPIDRVVSDYMQIHTTKLAKGRHHESFDQLVIDPDTGQIDKNYKPIRRSIYHRHMERWLQYFDLSQFHLVSGENLVRDPVAELSKVETFLGLGHHLSRDNFYFNSTKGFYCMKLQWRQKCLSNSKGREHPKISDKTMQMLRDFFRPLNDKLYDMVGINFGWKR</sequence>
<evidence type="ECO:0000256" key="12">
    <source>
        <dbReference type="ARBA" id="ARBA00071906"/>
    </source>
</evidence>
<dbReference type="InterPro" id="IPR027417">
    <property type="entry name" value="P-loop_NTPase"/>
</dbReference>
<keyword evidence="2" id="KW-0808">Transferase</keyword>
<accession>A0AAD9MRL9</accession>
<evidence type="ECO:0000256" key="13">
    <source>
        <dbReference type="ARBA" id="ARBA00077477"/>
    </source>
</evidence>
<protein>
    <recommendedName>
        <fullName evidence="12">Heparan sulfate glucosamine 3-O-sulfotransferase 5</fullName>
        <ecNumber evidence="11">2.8.2.23</ecNumber>
    </recommendedName>
    <alternativeName>
        <fullName evidence="13">Heparan sulfate D-glucosaminyl 3-O-sulfotransferase 5</fullName>
    </alternativeName>
</protein>
<dbReference type="SUPFAM" id="SSF52540">
    <property type="entry name" value="P-loop containing nucleoside triphosphate hydrolases"/>
    <property type="match status" value="1"/>
</dbReference>
<dbReference type="Gene3D" id="3.40.50.300">
    <property type="entry name" value="P-loop containing nucleotide triphosphate hydrolases"/>
    <property type="match status" value="1"/>
</dbReference>
<reference evidence="18" key="1">
    <citation type="journal article" date="2023" name="Mol. Biol. Evol.">
        <title>Third-Generation Sequencing Reveals the Adaptive Role of the Epigenome in Three Deep-Sea Polychaetes.</title>
        <authorList>
            <person name="Perez M."/>
            <person name="Aroh O."/>
            <person name="Sun Y."/>
            <person name="Lan Y."/>
            <person name="Juniper S.K."/>
            <person name="Young C.R."/>
            <person name="Angers B."/>
            <person name="Qian P.Y."/>
        </authorList>
    </citation>
    <scope>NUCLEOTIDE SEQUENCE</scope>
    <source>
        <strain evidence="18">P08H-3</strain>
    </source>
</reference>
<dbReference type="GO" id="GO:0008467">
    <property type="term" value="F:[heparan sulfate]-glucosamine 3-sulfotransferase activity"/>
    <property type="evidence" value="ECO:0007669"/>
    <property type="project" value="UniProtKB-EC"/>
</dbReference>
<dbReference type="FunFam" id="3.40.50.300:FF:000603">
    <property type="entry name" value="Sulfotransferase"/>
    <property type="match status" value="1"/>
</dbReference>
<feature type="binding site" evidence="15">
    <location>
        <position position="356"/>
    </location>
    <ligand>
        <name>3'-phosphoadenylyl sulfate</name>
        <dbReference type="ChEBI" id="CHEBI:58339"/>
    </ligand>
</feature>
<comment type="subcellular location">
    <subcellularLocation>
        <location evidence="1">Golgi apparatus membrane</location>
        <topology evidence="1">Single-pass type II membrane protein</topology>
    </subcellularLocation>
</comment>
<dbReference type="EC" id="2.8.2.23" evidence="11"/>
<evidence type="ECO:0000256" key="10">
    <source>
        <dbReference type="ARBA" id="ARBA00052516"/>
    </source>
</evidence>
<dbReference type="PANTHER" id="PTHR10605:SF65">
    <property type="entry name" value="GH20068P"/>
    <property type="match status" value="1"/>
</dbReference>
<feature type="binding site" evidence="15">
    <location>
        <position position="246"/>
    </location>
    <ligand>
        <name>3'-phosphoadenylyl sulfate</name>
        <dbReference type="ChEBI" id="CHEBI:58339"/>
    </ligand>
</feature>
<dbReference type="PANTHER" id="PTHR10605">
    <property type="entry name" value="HEPARAN SULFATE SULFOTRANSFERASE"/>
    <property type="match status" value="1"/>
</dbReference>